<gene>
    <name evidence="4" type="ORF">H8792_000260</name>
</gene>
<dbReference type="InterPro" id="IPR020103">
    <property type="entry name" value="PsdUridine_synth_cat_dom_sf"/>
</dbReference>
<feature type="compositionally biased region" description="Acidic residues" evidence="2">
    <location>
        <begin position="13"/>
        <end position="22"/>
    </location>
</feature>
<reference evidence="4 5" key="1">
    <citation type="submission" date="2020-06" db="EMBL/GenBank/DDBJ databases">
        <authorList>
            <person name="Scott K."/>
        </authorList>
    </citation>
    <scope>NUCLEOTIDE SEQUENCE [LARGE SCALE GENOMIC DNA]</scope>
    <source>
        <strain evidence="4 5">HH1</strain>
    </source>
</reference>
<protein>
    <submittedName>
        <fullName evidence="4">RNA pseudouridine synthase</fullName>
    </submittedName>
</protein>
<proteinExistence type="inferred from homology"/>
<organism evidence="4 5">
    <name type="scientific">Thiomicrorhabdus heinhorstiae</name>
    <dbReference type="NCBI Taxonomy" id="2748010"/>
    <lineage>
        <taxon>Bacteria</taxon>
        <taxon>Pseudomonadati</taxon>
        <taxon>Pseudomonadota</taxon>
        <taxon>Gammaproteobacteria</taxon>
        <taxon>Thiotrichales</taxon>
        <taxon>Piscirickettsiaceae</taxon>
        <taxon>Thiomicrorhabdus</taxon>
    </lineage>
</organism>
<dbReference type="SUPFAM" id="SSF55120">
    <property type="entry name" value="Pseudouridine synthase"/>
    <property type="match status" value="1"/>
</dbReference>
<comment type="caution">
    <text evidence="4">The sequence shown here is derived from an EMBL/GenBank/DDBJ whole genome shotgun (WGS) entry which is preliminary data.</text>
</comment>
<feature type="domain" description="Pseudouridine synthase RsuA/RluA-like" evidence="3">
    <location>
        <begin position="37"/>
        <end position="155"/>
    </location>
</feature>
<dbReference type="InterPro" id="IPR050188">
    <property type="entry name" value="RluA_PseudoU_synthase"/>
</dbReference>
<comment type="similarity">
    <text evidence="1">Belongs to the pseudouridine synthase RluA family.</text>
</comment>
<dbReference type="InterPro" id="IPR006145">
    <property type="entry name" value="PsdUridine_synth_RsuA/RluA"/>
</dbReference>
<reference evidence="4 5" key="2">
    <citation type="submission" date="2020-11" db="EMBL/GenBank/DDBJ databases">
        <title>Sulfur oxidizing isolate from Hospital Hole Sinkhole.</title>
        <authorList>
            <person name="Scott K.M."/>
        </authorList>
    </citation>
    <scope>NUCLEOTIDE SEQUENCE [LARGE SCALE GENOMIC DNA]</scope>
    <source>
        <strain evidence="4 5">HH1</strain>
    </source>
</reference>
<name>A0ABS0BTV2_9GAMM</name>
<dbReference type="Proteomes" id="UP001193680">
    <property type="component" value="Unassembled WGS sequence"/>
</dbReference>
<sequence>MQLETCSEKMEQDGDSSPDDEVFSTPAVDQDGVLWRLKQQLGYSELYPVHRLDKMTSGLLIVGKTVAAAREFQELFSQHLVQKYYLALSDKKPKKKQGLIQGDMVRARRGSYKLAPSRNNPASTRFISHSVMPGLRLFLLKPLSGKTHQLRVALKSISAPIIGDERYHHAELARQWDRGYLHAYALSFEWKGQLHQWVLPPKEGKEFLRSETFEVLDVWQTPWNLL</sequence>
<feature type="region of interest" description="Disordered" evidence="2">
    <location>
        <begin position="1"/>
        <end position="23"/>
    </location>
</feature>
<dbReference type="Pfam" id="PF00849">
    <property type="entry name" value="PseudoU_synth_2"/>
    <property type="match status" value="1"/>
</dbReference>
<dbReference type="PROSITE" id="PS01129">
    <property type="entry name" value="PSI_RLU"/>
    <property type="match status" value="1"/>
</dbReference>
<accession>A0ABS0BTV2</accession>
<feature type="compositionally biased region" description="Basic and acidic residues" evidence="2">
    <location>
        <begin position="1"/>
        <end position="12"/>
    </location>
</feature>
<evidence type="ECO:0000259" key="3">
    <source>
        <dbReference type="Pfam" id="PF00849"/>
    </source>
</evidence>
<dbReference type="Gene3D" id="3.30.2350.10">
    <property type="entry name" value="Pseudouridine synthase"/>
    <property type="match status" value="1"/>
</dbReference>
<dbReference type="InterPro" id="IPR006224">
    <property type="entry name" value="PsdUridine_synth_RluA-like_CS"/>
</dbReference>
<dbReference type="CDD" id="cd02869">
    <property type="entry name" value="PseudoU_synth_RluA_like"/>
    <property type="match status" value="1"/>
</dbReference>
<keyword evidence="5" id="KW-1185">Reference proteome</keyword>
<evidence type="ECO:0000313" key="4">
    <source>
        <dbReference type="EMBL" id="MBF6056769.1"/>
    </source>
</evidence>
<evidence type="ECO:0000256" key="1">
    <source>
        <dbReference type="ARBA" id="ARBA00010876"/>
    </source>
</evidence>
<evidence type="ECO:0000313" key="5">
    <source>
        <dbReference type="Proteomes" id="UP001193680"/>
    </source>
</evidence>
<evidence type="ECO:0000256" key="2">
    <source>
        <dbReference type="SAM" id="MobiDB-lite"/>
    </source>
</evidence>
<dbReference type="PANTHER" id="PTHR21600:SF87">
    <property type="entry name" value="RNA PSEUDOURIDYLATE SYNTHASE DOMAIN-CONTAINING PROTEIN 1"/>
    <property type="match status" value="1"/>
</dbReference>
<dbReference type="PANTHER" id="PTHR21600">
    <property type="entry name" value="MITOCHONDRIAL RNA PSEUDOURIDINE SYNTHASE"/>
    <property type="match status" value="1"/>
</dbReference>
<dbReference type="EMBL" id="JACBGI020000001">
    <property type="protein sequence ID" value="MBF6056769.1"/>
    <property type="molecule type" value="Genomic_DNA"/>
</dbReference>